<keyword evidence="1" id="KW-0805">Transcription regulation</keyword>
<dbReference type="InterPro" id="IPR000485">
    <property type="entry name" value="AsnC-type_HTH_dom"/>
</dbReference>
<dbReference type="InterPro" id="IPR011008">
    <property type="entry name" value="Dimeric_a/b-barrel"/>
</dbReference>
<keyword evidence="6" id="KW-1185">Reference proteome</keyword>
<keyword evidence="3" id="KW-0804">Transcription</keyword>
<feature type="domain" description="HTH asnC-type" evidence="4">
    <location>
        <begin position="1"/>
        <end position="62"/>
    </location>
</feature>
<evidence type="ECO:0000256" key="1">
    <source>
        <dbReference type="ARBA" id="ARBA00023015"/>
    </source>
</evidence>
<proteinExistence type="predicted"/>
<keyword evidence="2" id="KW-0238">DNA-binding</keyword>
<evidence type="ECO:0000313" key="6">
    <source>
        <dbReference type="Proteomes" id="UP000704176"/>
    </source>
</evidence>
<dbReference type="CDD" id="cd00090">
    <property type="entry name" value="HTH_ARSR"/>
    <property type="match status" value="1"/>
</dbReference>
<sequence>MDATDIKILTLLQEDASISIAELAQKVNLSQTPCWKRVQRLEASGVIQKRVALVNPEKVGLGLTVFVSIETNDHSGTWLERFAELVSVMPEVMEFYRMAGDVDYMLRVVVPDMAAYDRFYKRLIGTIPLKNVTSRFAMQRVKATTALALNPER</sequence>
<dbReference type="SUPFAM" id="SSF46785">
    <property type="entry name" value="Winged helix' DNA-binding domain"/>
    <property type="match status" value="1"/>
</dbReference>
<dbReference type="InterPro" id="IPR036388">
    <property type="entry name" value="WH-like_DNA-bd_sf"/>
</dbReference>
<dbReference type="PANTHER" id="PTHR30154">
    <property type="entry name" value="LEUCINE-RESPONSIVE REGULATORY PROTEIN"/>
    <property type="match status" value="1"/>
</dbReference>
<gene>
    <name evidence="5" type="ORF">K9B37_03410</name>
</gene>
<dbReference type="InterPro" id="IPR019888">
    <property type="entry name" value="Tscrpt_reg_AsnC-like"/>
</dbReference>
<dbReference type="SUPFAM" id="SSF54909">
    <property type="entry name" value="Dimeric alpha+beta barrel"/>
    <property type="match status" value="1"/>
</dbReference>
<dbReference type="RefSeq" id="WP_224311387.1">
    <property type="nucleotide sequence ID" value="NZ_JAIRBM010000002.1"/>
</dbReference>
<dbReference type="InterPro" id="IPR011991">
    <property type="entry name" value="ArsR-like_HTH"/>
</dbReference>
<dbReference type="Gene3D" id="3.30.70.920">
    <property type="match status" value="1"/>
</dbReference>
<dbReference type="PROSITE" id="PS00519">
    <property type="entry name" value="HTH_ASNC_1"/>
    <property type="match status" value="1"/>
</dbReference>
<dbReference type="Pfam" id="PF13412">
    <property type="entry name" value="HTH_24"/>
    <property type="match status" value="1"/>
</dbReference>
<dbReference type="PROSITE" id="PS50956">
    <property type="entry name" value="HTH_ASNC_2"/>
    <property type="match status" value="1"/>
</dbReference>
<dbReference type="Proteomes" id="UP000704176">
    <property type="component" value="Unassembled WGS sequence"/>
</dbReference>
<dbReference type="InterPro" id="IPR019885">
    <property type="entry name" value="Tscrpt_reg_HTH_AsnC-type_CS"/>
</dbReference>
<protein>
    <submittedName>
        <fullName evidence="5">Lrp/AsnC family transcriptional regulator</fullName>
    </submittedName>
</protein>
<dbReference type="SMART" id="SM00344">
    <property type="entry name" value="HTH_ASNC"/>
    <property type="match status" value="1"/>
</dbReference>
<evidence type="ECO:0000259" key="4">
    <source>
        <dbReference type="PROSITE" id="PS50956"/>
    </source>
</evidence>
<evidence type="ECO:0000256" key="2">
    <source>
        <dbReference type="ARBA" id="ARBA00023125"/>
    </source>
</evidence>
<dbReference type="InterPro" id="IPR036390">
    <property type="entry name" value="WH_DNA-bd_sf"/>
</dbReference>
<evidence type="ECO:0000313" key="5">
    <source>
        <dbReference type="EMBL" id="MBZ6075341.1"/>
    </source>
</evidence>
<dbReference type="PANTHER" id="PTHR30154:SF17">
    <property type="entry name" value="DNA-BINDING TRANSCRIPTIONAL ACTIVATOR DECR"/>
    <property type="match status" value="1"/>
</dbReference>
<dbReference type="EMBL" id="JAIRBM010000002">
    <property type="protein sequence ID" value="MBZ6075341.1"/>
    <property type="molecule type" value="Genomic_DNA"/>
</dbReference>
<comment type="caution">
    <text evidence="5">The sequence shown here is derived from an EMBL/GenBank/DDBJ whole genome shotgun (WGS) entry which is preliminary data.</text>
</comment>
<dbReference type="Gene3D" id="1.10.10.10">
    <property type="entry name" value="Winged helix-like DNA-binding domain superfamily/Winged helix DNA-binding domain"/>
    <property type="match status" value="1"/>
</dbReference>
<accession>A0ABS7VII4</accession>
<reference evidence="5 6" key="1">
    <citation type="submission" date="2021-09" db="EMBL/GenBank/DDBJ databases">
        <title>The complete genome sequence of a new microorganism.</title>
        <authorList>
            <person name="Zi Z."/>
        </authorList>
    </citation>
    <scope>NUCLEOTIDE SEQUENCE [LARGE SCALE GENOMIC DNA]</scope>
    <source>
        <strain evidence="5 6">WGZ8</strain>
    </source>
</reference>
<dbReference type="Pfam" id="PF01037">
    <property type="entry name" value="AsnC_trans_reg"/>
    <property type="match status" value="1"/>
</dbReference>
<organism evidence="5 6">
    <name type="scientific">Microvirga puerhi</name>
    <dbReference type="NCBI Taxonomy" id="2876078"/>
    <lineage>
        <taxon>Bacteria</taxon>
        <taxon>Pseudomonadati</taxon>
        <taxon>Pseudomonadota</taxon>
        <taxon>Alphaproteobacteria</taxon>
        <taxon>Hyphomicrobiales</taxon>
        <taxon>Methylobacteriaceae</taxon>
        <taxon>Microvirga</taxon>
    </lineage>
</organism>
<evidence type="ECO:0000256" key="3">
    <source>
        <dbReference type="ARBA" id="ARBA00023163"/>
    </source>
</evidence>
<dbReference type="InterPro" id="IPR019887">
    <property type="entry name" value="Tscrpt_reg_AsnC/Lrp_C"/>
</dbReference>
<dbReference type="PRINTS" id="PR00033">
    <property type="entry name" value="HTHASNC"/>
</dbReference>
<name>A0ABS7VII4_9HYPH</name>